<accession>A0ABQ1PNH7</accession>
<evidence type="ECO:0000313" key="2">
    <source>
        <dbReference type="Proteomes" id="UP000619534"/>
    </source>
</evidence>
<protein>
    <submittedName>
        <fullName evidence="1">Uncharacterized protein</fullName>
    </submittedName>
</protein>
<organism evidence="1 2">
    <name type="scientific">Thalassobacillus devorans</name>
    <dbReference type="NCBI Taxonomy" id="279813"/>
    <lineage>
        <taxon>Bacteria</taxon>
        <taxon>Bacillati</taxon>
        <taxon>Bacillota</taxon>
        <taxon>Bacilli</taxon>
        <taxon>Bacillales</taxon>
        <taxon>Bacillaceae</taxon>
        <taxon>Thalassobacillus</taxon>
    </lineage>
</organism>
<keyword evidence="2" id="KW-1185">Reference proteome</keyword>
<dbReference type="Proteomes" id="UP000619534">
    <property type="component" value="Unassembled WGS sequence"/>
</dbReference>
<gene>
    <name evidence="1" type="ORF">GCM10007216_33560</name>
</gene>
<proteinExistence type="predicted"/>
<name>A0ABQ1PNH7_9BACI</name>
<dbReference type="EMBL" id="BMCJ01000007">
    <property type="protein sequence ID" value="GGD00114.1"/>
    <property type="molecule type" value="Genomic_DNA"/>
</dbReference>
<dbReference type="RefSeq" id="WP_062438603.1">
    <property type="nucleotide sequence ID" value="NZ_BMCJ01000007.1"/>
</dbReference>
<evidence type="ECO:0000313" key="1">
    <source>
        <dbReference type="EMBL" id="GGD00114.1"/>
    </source>
</evidence>
<comment type="caution">
    <text evidence="1">The sequence shown here is derived from an EMBL/GenBank/DDBJ whole genome shotgun (WGS) entry which is preliminary data.</text>
</comment>
<reference evidence="2" key="1">
    <citation type="journal article" date="2019" name="Int. J. Syst. Evol. Microbiol.">
        <title>The Global Catalogue of Microorganisms (GCM) 10K type strain sequencing project: providing services to taxonomists for standard genome sequencing and annotation.</title>
        <authorList>
            <consortium name="The Broad Institute Genomics Platform"/>
            <consortium name="The Broad Institute Genome Sequencing Center for Infectious Disease"/>
            <person name="Wu L."/>
            <person name="Ma J."/>
        </authorList>
    </citation>
    <scope>NUCLEOTIDE SEQUENCE [LARGE SCALE GENOMIC DNA]</scope>
    <source>
        <strain evidence="2">CCM 7282</strain>
    </source>
</reference>
<sequence>MEKKEALPLQMECTMFFQSNPYMIESLAGLENRLGRRKEDLQPVLELLVQQGIIRKTGKEPKSLYRYNEPMVITEMNIPDTLESP</sequence>